<keyword evidence="4" id="KW-1185">Reference proteome</keyword>
<name>A0A6I7HS54_9HYPH</name>
<dbReference type="Gene3D" id="2.60.120.10">
    <property type="entry name" value="Jelly Rolls"/>
    <property type="match status" value="1"/>
</dbReference>
<dbReference type="CDD" id="cd02224">
    <property type="entry name" value="cupin_SPO2919-like"/>
    <property type="match status" value="1"/>
</dbReference>
<dbReference type="AlphaFoldDB" id="A0A6I7HS54"/>
<keyword evidence="1" id="KW-0479">Metal-binding</keyword>
<organism evidence="3 4">
    <name type="scientific">Ciceribacter lividus</name>
    <dbReference type="NCBI Taxonomy" id="1197950"/>
    <lineage>
        <taxon>Bacteria</taxon>
        <taxon>Pseudomonadati</taxon>
        <taxon>Pseudomonadota</taxon>
        <taxon>Alphaproteobacteria</taxon>
        <taxon>Hyphomicrobiales</taxon>
        <taxon>Rhizobiaceae</taxon>
        <taxon>Ciceribacter</taxon>
    </lineage>
</organism>
<gene>
    <name evidence="3" type="ORF">DFR48_101611</name>
</gene>
<dbReference type="InterPro" id="IPR051610">
    <property type="entry name" value="GPI/OXD"/>
</dbReference>
<comment type="caution">
    <text evidence="3">The sequence shown here is derived from an EMBL/GenBank/DDBJ whole genome shotgun (WGS) entry which is preliminary data.</text>
</comment>
<proteinExistence type="predicted"/>
<dbReference type="RefSeq" id="WP_114361639.1">
    <property type="nucleotide sequence ID" value="NZ_QPIX01000001.1"/>
</dbReference>
<dbReference type="PANTHER" id="PTHR35848">
    <property type="entry name" value="OXALATE-BINDING PROTEIN"/>
    <property type="match status" value="1"/>
</dbReference>
<dbReference type="InterPro" id="IPR011051">
    <property type="entry name" value="RmlC_Cupin_sf"/>
</dbReference>
<dbReference type="InterPro" id="IPR014710">
    <property type="entry name" value="RmlC-like_jellyroll"/>
</dbReference>
<evidence type="ECO:0000313" key="4">
    <source>
        <dbReference type="Proteomes" id="UP000252582"/>
    </source>
</evidence>
<dbReference type="InterPro" id="IPR013096">
    <property type="entry name" value="Cupin_2"/>
</dbReference>
<dbReference type="Proteomes" id="UP000252582">
    <property type="component" value="Unassembled WGS sequence"/>
</dbReference>
<accession>A0A6I7HS54</accession>
<evidence type="ECO:0000256" key="1">
    <source>
        <dbReference type="ARBA" id="ARBA00022723"/>
    </source>
</evidence>
<protein>
    <submittedName>
        <fullName evidence="3">Putative cupin superfamily protein</fullName>
    </submittedName>
</protein>
<sequence>MKPVVNIDDVALVEHSAGDVFAERYAPLSDVIGARQLGYNLTIVPPGKRSCPFHNHHANEEMFFIVDGEGTYRFGDESYAVKTGDIMAAPAGGRETAHHLINTGQQDLKYLSVSTMNDPDICEYPDSDKFLVRSTAPGSSEVFRYIGRMASKVGYFDGEA</sequence>
<dbReference type="GO" id="GO:0046872">
    <property type="term" value="F:metal ion binding"/>
    <property type="evidence" value="ECO:0007669"/>
    <property type="project" value="UniProtKB-KW"/>
</dbReference>
<evidence type="ECO:0000313" key="3">
    <source>
        <dbReference type="EMBL" id="RCW28596.1"/>
    </source>
</evidence>
<reference evidence="3 4" key="1">
    <citation type="submission" date="2018-07" db="EMBL/GenBank/DDBJ databases">
        <title>Genomic Encyclopedia of Type Strains, Phase IV (KMG-IV): sequencing the most valuable type-strain genomes for metagenomic binning, comparative biology and taxonomic classification.</title>
        <authorList>
            <person name="Goeker M."/>
        </authorList>
    </citation>
    <scope>NUCLEOTIDE SEQUENCE [LARGE SCALE GENOMIC DNA]</scope>
    <source>
        <strain evidence="3 4">DSM 25528</strain>
    </source>
</reference>
<dbReference type="PANTHER" id="PTHR35848:SF6">
    <property type="entry name" value="CUPIN TYPE-2 DOMAIN-CONTAINING PROTEIN"/>
    <property type="match status" value="1"/>
</dbReference>
<evidence type="ECO:0000259" key="2">
    <source>
        <dbReference type="Pfam" id="PF07883"/>
    </source>
</evidence>
<dbReference type="SUPFAM" id="SSF51182">
    <property type="entry name" value="RmlC-like cupins"/>
    <property type="match status" value="1"/>
</dbReference>
<dbReference type="EMBL" id="QPIX01000001">
    <property type="protein sequence ID" value="RCW28596.1"/>
    <property type="molecule type" value="Genomic_DNA"/>
</dbReference>
<dbReference type="Pfam" id="PF07883">
    <property type="entry name" value="Cupin_2"/>
    <property type="match status" value="1"/>
</dbReference>
<feature type="domain" description="Cupin type-2" evidence="2">
    <location>
        <begin position="41"/>
        <end position="113"/>
    </location>
</feature>